<dbReference type="STRING" id="60175.A0A1V6Z6K0"/>
<evidence type="ECO:0000313" key="3">
    <source>
        <dbReference type="Proteomes" id="UP000191691"/>
    </source>
</evidence>
<feature type="region of interest" description="Disordered" evidence="1">
    <location>
        <begin position="96"/>
        <end position="116"/>
    </location>
</feature>
<organism evidence="2 3">
    <name type="scientific">Penicillium nalgiovense</name>
    <dbReference type="NCBI Taxonomy" id="60175"/>
    <lineage>
        <taxon>Eukaryota</taxon>
        <taxon>Fungi</taxon>
        <taxon>Dikarya</taxon>
        <taxon>Ascomycota</taxon>
        <taxon>Pezizomycotina</taxon>
        <taxon>Eurotiomycetes</taxon>
        <taxon>Eurotiomycetidae</taxon>
        <taxon>Eurotiales</taxon>
        <taxon>Aspergillaceae</taxon>
        <taxon>Penicillium</taxon>
    </lineage>
</organism>
<comment type="caution">
    <text evidence="2">The sequence shown here is derived from an EMBL/GenBank/DDBJ whole genome shotgun (WGS) entry which is preliminary data.</text>
</comment>
<evidence type="ECO:0000313" key="2">
    <source>
        <dbReference type="EMBL" id="OQE95311.1"/>
    </source>
</evidence>
<evidence type="ECO:0000256" key="1">
    <source>
        <dbReference type="SAM" id="MobiDB-lite"/>
    </source>
</evidence>
<accession>A0A1V6Z6K0</accession>
<feature type="compositionally biased region" description="Polar residues" evidence="1">
    <location>
        <begin position="100"/>
        <end position="116"/>
    </location>
</feature>
<sequence length="116" mass="13534">MVGEARILAERLSELRTEYLVLVDQHELRKRLDIPLDSATLNFLLRYQNQKTKIETELKLARHNVESHPEHANCSARIAEEEANEEEVIQHFMPEKLEDQTYNNPRTHSLSTKAIS</sequence>
<dbReference type="AlphaFoldDB" id="A0A1V6Z6K0"/>
<proteinExistence type="predicted"/>
<name>A0A1V6Z6K0_PENNA</name>
<keyword evidence="3" id="KW-1185">Reference proteome</keyword>
<gene>
    <name evidence="2" type="ORF">PENNAL_c0002G10320</name>
</gene>
<dbReference type="Proteomes" id="UP000191691">
    <property type="component" value="Unassembled WGS sequence"/>
</dbReference>
<protein>
    <submittedName>
        <fullName evidence="2">Uncharacterized protein</fullName>
    </submittedName>
</protein>
<dbReference type="EMBL" id="MOOB01000002">
    <property type="protein sequence ID" value="OQE95311.1"/>
    <property type="molecule type" value="Genomic_DNA"/>
</dbReference>
<reference evidence="3" key="1">
    <citation type="journal article" date="2017" name="Nat. Microbiol.">
        <title>Global analysis of biosynthetic gene clusters reveals vast potential of secondary metabolite production in Penicillium species.</title>
        <authorList>
            <person name="Nielsen J.C."/>
            <person name="Grijseels S."/>
            <person name="Prigent S."/>
            <person name="Ji B."/>
            <person name="Dainat J."/>
            <person name="Nielsen K.F."/>
            <person name="Frisvad J.C."/>
            <person name="Workman M."/>
            <person name="Nielsen J."/>
        </authorList>
    </citation>
    <scope>NUCLEOTIDE SEQUENCE [LARGE SCALE GENOMIC DNA]</scope>
    <source>
        <strain evidence="3">IBT 13039</strain>
    </source>
</reference>